<name>A0ABV9KIF6_9RHOB</name>
<dbReference type="Pfam" id="PF00487">
    <property type="entry name" value="FA_desaturase"/>
    <property type="match status" value="1"/>
</dbReference>
<comment type="caution">
    <text evidence="15">The sequence shown here is derived from an EMBL/GenBank/DDBJ whole genome shotgun (WGS) entry which is preliminary data.</text>
</comment>
<evidence type="ECO:0000256" key="9">
    <source>
        <dbReference type="ARBA" id="ARBA00023004"/>
    </source>
</evidence>
<evidence type="ECO:0000256" key="7">
    <source>
        <dbReference type="ARBA" id="ARBA00022989"/>
    </source>
</evidence>
<organism evidence="15 16">
    <name type="scientific">Seohaeicola nanhaiensis</name>
    <dbReference type="NCBI Taxonomy" id="1387282"/>
    <lineage>
        <taxon>Bacteria</taxon>
        <taxon>Pseudomonadati</taxon>
        <taxon>Pseudomonadota</taxon>
        <taxon>Alphaproteobacteria</taxon>
        <taxon>Rhodobacterales</taxon>
        <taxon>Roseobacteraceae</taxon>
        <taxon>Seohaeicola</taxon>
    </lineage>
</organism>
<keyword evidence="9" id="KW-0408">Iron</keyword>
<evidence type="ECO:0000313" key="15">
    <source>
        <dbReference type="EMBL" id="MFC4669889.1"/>
    </source>
</evidence>
<feature type="region of interest" description="Disordered" evidence="12">
    <location>
        <begin position="346"/>
        <end position="381"/>
    </location>
</feature>
<evidence type="ECO:0000256" key="6">
    <source>
        <dbReference type="ARBA" id="ARBA00022723"/>
    </source>
</evidence>
<dbReference type="CDD" id="cd03512">
    <property type="entry name" value="Alkane-hydroxylase"/>
    <property type="match status" value="1"/>
</dbReference>
<keyword evidence="10" id="KW-0503">Monooxygenase</keyword>
<keyword evidence="7 13" id="KW-1133">Transmembrane helix</keyword>
<keyword evidence="16" id="KW-1185">Reference proteome</keyword>
<sequence length="381" mass="40640">MNWYVIATLSPAAVVALACLLGGAWAWAALAAMTVLVAALDRFTRVSLPPRAESGAALAMAVAAVHFMLLFLGVRALSGAVPLGPWQSVALAAALGSFFGQVSNTDAHELIHARGRWRVRLGTAVFVSLLFGHHVSAHLRVHHPHVGTARDPNSARLGESFYRFWPRAWIGSFRAGWQAEARLRQRGGGGHLHPYAIYVGGALATLAAAALIGGIRGVAALLVLAAWAQTQLLLADYVQHYGLRRPLRRDGSPLPVSVQESWNAAPWFSGAMMLNAPRHSDHHLHPARAFPGLRLDAPDLPMLPLAMPAMGLLAAFPWLWRRVMDPRVAALTRGDVNLLQTKSGAKSPILADSGHGESGIDSDRPRGDAGLSAIDAERGGV</sequence>
<keyword evidence="11 13" id="KW-0472">Membrane</keyword>
<feature type="domain" description="Fatty acid desaturase" evidence="14">
    <location>
        <begin position="86"/>
        <end position="297"/>
    </location>
</feature>
<evidence type="ECO:0000256" key="1">
    <source>
        <dbReference type="ARBA" id="ARBA00004429"/>
    </source>
</evidence>
<evidence type="ECO:0000256" key="5">
    <source>
        <dbReference type="ARBA" id="ARBA00022692"/>
    </source>
</evidence>
<feature type="transmembrane region" description="Helical" evidence="13">
    <location>
        <begin position="55"/>
        <end position="74"/>
    </location>
</feature>
<evidence type="ECO:0000256" key="10">
    <source>
        <dbReference type="ARBA" id="ARBA00023033"/>
    </source>
</evidence>
<dbReference type="InterPro" id="IPR005804">
    <property type="entry name" value="FA_desaturase_dom"/>
</dbReference>
<accession>A0ABV9KIF6</accession>
<feature type="transmembrane region" description="Helical" evidence="13">
    <location>
        <begin position="195"/>
        <end position="228"/>
    </location>
</feature>
<feature type="transmembrane region" description="Helical" evidence="13">
    <location>
        <begin position="302"/>
        <end position="320"/>
    </location>
</feature>
<gene>
    <name evidence="15" type="ORF">ACFO5X_15095</name>
</gene>
<evidence type="ECO:0000256" key="12">
    <source>
        <dbReference type="SAM" id="MobiDB-lite"/>
    </source>
</evidence>
<evidence type="ECO:0000256" key="13">
    <source>
        <dbReference type="SAM" id="Phobius"/>
    </source>
</evidence>
<evidence type="ECO:0000259" key="14">
    <source>
        <dbReference type="Pfam" id="PF00487"/>
    </source>
</evidence>
<dbReference type="PANTHER" id="PTHR38674:SF1">
    <property type="entry name" value="ALKANE 1-MONOOXYGENASE 1"/>
    <property type="match status" value="1"/>
</dbReference>
<proteinExistence type="inferred from homology"/>
<keyword evidence="8" id="KW-0560">Oxidoreductase</keyword>
<keyword evidence="5 13" id="KW-0812">Transmembrane</keyword>
<dbReference type="PANTHER" id="PTHR38674">
    <property type="entry name" value="ALKANE 1-MONOOXYGENASE 1"/>
    <property type="match status" value="1"/>
</dbReference>
<evidence type="ECO:0000256" key="11">
    <source>
        <dbReference type="ARBA" id="ARBA00023136"/>
    </source>
</evidence>
<evidence type="ECO:0000256" key="3">
    <source>
        <dbReference type="ARBA" id="ARBA00022475"/>
    </source>
</evidence>
<evidence type="ECO:0000256" key="2">
    <source>
        <dbReference type="ARBA" id="ARBA00010823"/>
    </source>
</evidence>
<keyword evidence="4" id="KW-0997">Cell inner membrane</keyword>
<dbReference type="InterPro" id="IPR033885">
    <property type="entry name" value="AlkB/XylM"/>
</dbReference>
<comment type="similarity">
    <text evidence="2">Belongs to the fatty acid desaturase type 1 family. AlkB subfamily.</text>
</comment>
<dbReference type="RefSeq" id="WP_380718322.1">
    <property type="nucleotide sequence ID" value="NZ_JBHSGI010000024.1"/>
</dbReference>
<evidence type="ECO:0000256" key="8">
    <source>
        <dbReference type="ARBA" id="ARBA00023002"/>
    </source>
</evidence>
<comment type="subcellular location">
    <subcellularLocation>
        <location evidence="1">Cell inner membrane</location>
        <topology evidence="1">Multi-pass membrane protein</topology>
    </subcellularLocation>
</comment>
<evidence type="ECO:0000313" key="16">
    <source>
        <dbReference type="Proteomes" id="UP001595973"/>
    </source>
</evidence>
<protein>
    <submittedName>
        <fullName evidence="15">Alkane 1-monooxygenase</fullName>
    </submittedName>
</protein>
<keyword evidence="3" id="KW-1003">Cell membrane</keyword>
<keyword evidence="6" id="KW-0479">Metal-binding</keyword>
<dbReference type="Proteomes" id="UP001595973">
    <property type="component" value="Unassembled WGS sequence"/>
</dbReference>
<evidence type="ECO:0000256" key="4">
    <source>
        <dbReference type="ARBA" id="ARBA00022519"/>
    </source>
</evidence>
<dbReference type="EMBL" id="JBHSGI010000024">
    <property type="protein sequence ID" value="MFC4669889.1"/>
    <property type="molecule type" value="Genomic_DNA"/>
</dbReference>
<reference evidence="16" key="1">
    <citation type="journal article" date="2019" name="Int. J. Syst. Evol. Microbiol.">
        <title>The Global Catalogue of Microorganisms (GCM) 10K type strain sequencing project: providing services to taxonomists for standard genome sequencing and annotation.</title>
        <authorList>
            <consortium name="The Broad Institute Genomics Platform"/>
            <consortium name="The Broad Institute Genome Sequencing Center for Infectious Disease"/>
            <person name="Wu L."/>
            <person name="Ma J."/>
        </authorList>
    </citation>
    <scope>NUCLEOTIDE SEQUENCE [LARGE SCALE GENOMIC DNA]</scope>
    <source>
        <strain evidence="16">CGMCC 4.7283</strain>
    </source>
</reference>